<evidence type="ECO:0000256" key="7">
    <source>
        <dbReference type="ARBA" id="ARBA00024033"/>
    </source>
</evidence>
<feature type="transmembrane region" description="Helical" evidence="8">
    <location>
        <begin position="382"/>
        <end position="402"/>
    </location>
</feature>
<evidence type="ECO:0000256" key="3">
    <source>
        <dbReference type="ARBA" id="ARBA00022679"/>
    </source>
</evidence>
<dbReference type="KEGG" id="pbp:STSP1_00262"/>
<keyword evidence="5 8" id="KW-1133">Transmembrane helix</keyword>
<comment type="similarity">
    <text evidence="7">Belongs to the glycosyltransferase 87 family.</text>
</comment>
<evidence type="ECO:0000256" key="2">
    <source>
        <dbReference type="ARBA" id="ARBA00022475"/>
    </source>
</evidence>
<dbReference type="RefSeq" id="WP_085754618.1">
    <property type="nucleotide sequence ID" value="NZ_CP021023.1"/>
</dbReference>
<feature type="transmembrane region" description="Helical" evidence="8">
    <location>
        <begin position="312"/>
        <end position="328"/>
    </location>
</feature>
<organism evidence="9 10">
    <name type="scientific">Sedimentisphaera salicampi</name>
    <dbReference type="NCBI Taxonomy" id="1941349"/>
    <lineage>
        <taxon>Bacteria</taxon>
        <taxon>Pseudomonadati</taxon>
        <taxon>Planctomycetota</taxon>
        <taxon>Phycisphaerae</taxon>
        <taxon>Sedimentisphaerales</taxon>
        <taxon>Sedimentisphaeraceae</taxon>
        <taxon>Sedimentisphaera</taxon>
    </lineage>
</organism>
<keyword evidence="3" id="KW-0808">Transferase</keyword>
<protein>
    <submittedName>
        <fullName evidence="9">Uncharacterized protein</fullName>
    </submittedName>
</protein>
<evidence type="ECO:0000313" key="10">
    <source>
        <dbReference type="Proteomes" id="UP000193334"/>
    </source>
</evidence>
<dbReference type="STRING" id="1941349.STSP1_00262"/>
<accession>A0A1W6LJG4</accession>
<evidence type="ECO:0000256" key="5">
    <source>
        <dbReference type="ARBA" id="ARBA00022989"/>
    </source>
</evidence>
<dbReference type="AlphaFoldDB" id="A0A1W6LJG4"/>
<dbReference type="GO" id="GO:0016758">
    <property type="term" value="F:hexosyltransferase activity"/>
    <property type="evidence" value="ECO:0007669"/>
    <property type="project" value="InterPro"/>
</dbReference>
<feature type="transmembrane region" description="Helical" evidence="8">
    <location>
        <begin position="340"/>
        <end position="362"/>
    </location>
</feature>
<keyword evidence="2" id="KW-1003">Cell membrane</keyword>
<sequence length="410" mass="46698">MGSKLSYSRKFIYGATGLFGLLAALRLIKVVINESSFIDFLAYYDITKTIRNGVDPYILENLSLQWGKPPIVFPGYTAIFYPITFFSSVAAGYVFLVLNVIITVILFYLLFRKTGLISSDKKDLLDSGFLLTLFIFMSSTPYFASLDHGQITIIVTFFLISILLTKHFYLKVLFFGAAAALKYSMLPLYGLALFFKKNYRLCIFSFVLFLLFAAVPLLLGHNLIELYSSYTEPLLTQVSEGGFNTFAVSGYNMIHLDFIAVKWLQLTAKISCAALFFYALFLTRKDENISMHLMFFITSLTMLISYHRLYDLVFVLPFALYLINIYLREGKFFKAAVTSGFVGFFIIPESIIFNSADFLGSFVKGNSAIHLTSFNRNQYANMFPVLPAACIFLTIWAFYLLVVRYRESQK</sequence>
<evidence type="ECO:0000256" key="8">
    <source>
        <dbReference type="SAM" id="Phobius"/>
    </source>
</evidence>
<feature type="transmembrane region" description="Helical" evidence="8">
    <location>
        <begin position="12"/>
        <end position="32"/>
    </location>
</feature>
<comment type="subcellular location">
    <subcellularLocation>
        <location evidence="1">Cell membrane</location>
        <topology evidence="1">Multi-pass membrane protein</topology>
    </subcellularLocation>
</comment>
<proteinExistence type="inferred from homology"/>
<dbReference type="Pfam" id="PF09594">
    <property type="entry name" value="GT87"/>
    <property type="match status" value="1"/>
</dbReference>
<dbReference type="Proteomes" id="UP000193334">
    <property type="component" value="Chromosome"/>
</dbReference>
<feature type="transmembrane region" description="Helical" evidence="8">
    <location>
        <begin position="123"/>
        <end position="144"/>
    </location>
</feature>
<evidence type="ECO:0000256" key="6">
    <source>
        <dbReference type="ARBA" id="ARBA00023136"/>
    </source>
</evidence>
<evidence type="ECO:0000313" key="9">
    <source>
        <dbReference type="EMBL" id="ARN55895.1"/>
    </source>
</evidence>
<feature type="transmembrane region" description="Helical" evidence="8">
    <location>
        <begin position="289"/>
        <end position="306"/>
    </location>
</feature>
<evidence type="ECO:0000256" key="4">
    <source>
        <dbReference type="ARBA" id="ARBA00022692"/>
    </source>
</evidence>
<feature type="transmembrane region" description="Helical" evidence="8">
    <location>
        <begin position="78"/>
        <end position="111"/>
    </location>
</feature>
<keyword evidence="6 8" id="KW-0472">Membrane</keyword>
<name>A0A1W6LJG4_9BACT</name>
<keyword evidence="4 8" id="KW-0812">Transmembrane</keyword>
<feature type="transmembrane region" description="Helical" evidence="8">
    <location>
        <begin position="263"/>
        <end position="282"/>
    </location>
</feature>
<dbReference type="GO" id="GO:0005886">
    <property type="term" value="C:plasma membrane"/>
    <property type="evidence" value="ECO:0007669"/>
    <property type="project" value="UniProtKB-SubCell"/>
</dbReference>
<keyword evidence="10" id="KW-1185">Reference proteome</keyword>
<dbReference type="InterPro" id="IPR018584">
    <property type="entry name" value="GT87"/>
</dbReference>
<dbReference type="EMBL" id="CP021023">
    <property type="protein sequence ID" value="ARN55895.1"/>
    <property type="molecule type" value="Genomic_DNA"/>
</dbReference>
<feature type="transmembrane region" description="Helical" evidence="8">
    <location>
        <begin position="201"/>
        <end position="224"/>
    </location>
</feature>
<evidence type="ECO:0000256" key="1">
    <source>
        <dbReference type="ARBA" id="ARBA00004651"/>
    </source>
</evidence>
<reference evidence="10" key="1">
    <citation type="submission" date="2017-04" db="EMBL/GenBank/DDBJ databases">
        <title>Comparative genomics and description of representatives of a novel lineage of planctomycetes thriving in anoxic sediments.</title>
        <authorList>
            <person name="Spring S."/>
            <person name="Bunk B."/>
            <person name="Sproer C."/>
        </authorList>
    </citation>
    <scope>NUCLEOTIDE SEQUENCE [LARGE SCALE GENOMIC DNA]</scope>
    <source>
        <strain evidence="10">ST-PulAB-D4</strain>
    </source>
</reference>
<gene>
    <name evidence="9" type="ORF">STSP1_00262</name>
</gene>